<reference evidence="1" key="1">
    <citation type="submission" date="2013-11" db="EMBL/GenBank/DDBJ databases">
        <title>Genome sequence of the fusiform rust pathogen reveals effectors for host alternation and coevolution with pine.</title>
        <authorList>
            <consortium name="DOE Joint Genome Institute"/>
            <person name="Smith K."/>
            <person name="Pendleton A."/>
            <person name="Kubisiak T."/>
            <person name="Anderson C."/>
            <person name="Salamov A."/>
            <person name="Aerts A."/>
            <person name="Riley R."/>
            <person name="Clum A."/>
            <person name="Lindquist E."/>
            <person name="Ence D."/>
            <person name="Campbell M."/>
            <person name="Kronenberg Z."/>
            <person name="Feau N."/>
            <person name="Dhillon B."/>
            <person name="Hamelin R."/>
            <person name="Burleigh J."/>
            <person name="Smith J."/>
            <person name="Yandell M."/>
            <person name="Nelson C."/>
            <person name="Grigoriev I."/>
            <person name="Davis J."/>
        </authorList>
    </citation>
    <scope>NUCLEOTIDE SEQUENCE</scope>
    <source>
        <strain evidence="1">G11</strain>
    </source>
</reference>
<feature type="non-terminal residue" evidence="1">
    <location>
        <position position="1"/>
    </location>
</feature>
<comment type="caution">
    <text evidence="1">The sequence shown here is derived from an EMBL/GenBank/DDBJ whole genome shotgun (WGS) entry which is preliminary data.</text>
</comment>
<keyword evidence="2" id="KW-1185">Reference proteome</keyword>
<protein>
    <submittedName>
        <fullName evidence="1">Uncharacterized protein</fullName>
    </submittedName>
</protein>
<dbReference type="AlphaFoldDB" id="A0A9P6NXL5"/>
<accession>A0A9P6NXL5</accession>
<dbReference type="EMBL" id="MU167209">
    <property type="protein sequence ID" value="KAG0152267.1"/>
    <property type="molecule type" value="Genomic_DNA"/>
</dbReference>
<gene>
    <name evidence="1" type="ORF">CROQUDRAFT_650374</name>
</gene>
<proteinExistence type="predicted"/>
<sequence>PGERKKIEPNPAKTIKNNTNVIIKPTIEVACGTSNHPLPLTTLVDCQKSEPVCVPKNNNVPISSFSNKLSCLNNAIKPKISKCLTTNNFPCTPPVDFLVGCDKTGSALAQQPIFTCQGSSPFVLPKCQGSTSTSTSFDGTLSCASGTLGMKFFDQNGIILTGNQIPCTTNNQVPTTLPCKTYVRSTK</sequence>
<name>A0A9P6NXL5_9BASI</name>
<evidence type="ECO:0000313" key="2">
    <source>
        <dbReference type="Proteomes" id="UP000886653"/>
    </source>
</evidence>
<organism evidence="1 2">
    <name type="scientific">Cronartium quercuum f. sp. fusiforme G11</name>
    <dbReference type="NCBI Taxonomy" id="708437"/>
    <lineage>
        <taxon>Eukaryota</taxon>
        <taxon>Fungi</taxon>
        <taxon>Dikarya</taxon>
        <taxon>Basidiomycota</taxon>
        <taxon>Pucciniomycotina</taxon>
        <taxon>Pucciniomycetes</taxon>
        <taxon>Pucciniales</taxon>
        <taxon>Coleosporiaceae</taxon>
        <taxon>Cronartium</taxon>
    </lineage>
</organism>
<dbReference type="Proteomes" id="UP000886653">
    <property type="component" value="Unassembled WGS sequence"/>
</dbReference>
<evidence type="ECO:0000313" key="1">
    <source>
        <dbReference type="EMBL" id="KAG0152267.1"/>
    </source>
</evidence>